<evidence type="ECO:0000259" key="4">
    <source>
        <dbReference type="PROSITE" id="PS50303"/>
    </source>
</evidence>
<feature type="repeat" description="Pumilio" evidence="2">
    <location>
        <begin position="957"/>
        <end position="994"/>
    </location>
</feature>
<feature type="compositionally biased region" description="Polar residues" evidence="3">
    <location>
        <begin position="128"/>
        <end position="152"/>
    </location>
</feature>
<evidence type="ECO:0000313" key="5">
    <source>
        <dbReference type="EMBL" id="KAK2952112.1"/>
    </source>
</evidence>
<dbReference type="PROSITE" id="PS50303">
    <property type="entry name" value="PUM_HD"/>
    <property type="match status" value="1"/>
</dbReference>
<proteinExistence type="predicted"/>
<evidence type="ECO:0000256" key="2">
    <source>
        <dbReference type="PROSITE-ProRule" id="PRU00317"/>
    </source>
</evidence>
<dbReference type="PANTHER" id="PTHR12537:SF12">
    <property type="entry name" value="MATERNAL PROTEIN PUMILIO"/>
    <property type="match status" value="1"/>
</dbReference>
<feature type="domain" description="PUM-HD" evidence="4">
    <location>
        <begin position="647"/>
        <end position="1020"/>
    </location>
</feature>
<dbReference type="Proteomes" id="UP001281761">
    <property type="component" value="Unassembled WGS sequence"/>
</dbReference>
<dbReference type="Gene3D" id="1.25.10.10">
    <property type="entry name" value="Leucine-rich Repeat Variant"/>
    <property type="match status" value="1"/>
</dbReference>
<evidence type="ECO:0000256" key="3">
    <source>
        <dbReference type="SAM" id="MobiDB-lite"/>
    </source>
</evidence>
<evidence type="ECO:0000256" key="1">
    <source>
        <dbReference type="ARBA" id="ARBA00022737"/>
    </source>
</evidence>
<feature type="compositionally biased region" description="Polar residues" evidence="3">
    <location>
        <begin position="159"/>
        <end position="195"/>
    </location>
</feature>
<feature type="repeat" description="Pumilio" evidence="2">
    <location>
        <begin position="760"/>
        <end position="796"/>
    </location>
</feature>
<feature type="region of interest" description="Disordered" evidence="3">
    <location>
        <begin position="1034"/>
        <end position="1071"/>
    </location>
</feature>
<dbReference type="InterPro" id="IPR016024">
    <property type="entry name" value="ARM-type_fold"/>
</dbReference>
<protein>
    <submittedName>
        <fullName evidence="5">Pumilio like protein</fullName>
    </submittedName>
</protein>
<feature type="compositionally biased region" description="Basic residues" evidence="3">
    <location>
        <begin position="1055"/>
        <end position="1071"/>
    </location>
</feature>
<accession>A0ABQ9XL52</accession>
<feature type="repeat" description="Pumilio" evidence="2">
    <location>
        <begin position="916"/>
        <end position="951"/>
    </location>
</feature>
<comment type="caution">
    <text evidence="5">The sequence shown here is derived from an EMBL/GenBank/DDBJ whole genome shotgun (WGS) entry which is preliminary data.</text>
</comment>
<dbReference type="InterPro" id="IPR001313">
    <property type="entry name" value="Pumilio_RNA-bd_rpt"/>
</dbReference>
<dbReference type="Pfam" id="PF00806">
    <property type="entry name" value="PUF"/>
    <property type="match status" value="7"/>
</dbReference>
<feature type="compositionally biased region" description="Polar residues" evidence="3">
    <location>
        <begin position="426"/>
        <end position="441"/>
    </location>
</feature>
<name>A0ABQ9XL52_9EUKA</name>
<evidence type="ECO:0000313" key="6">
    <source>
        <dbReference type="Proteomes" id="UP001281761"/>
    </source>
</evidence>
<sequence>MNPHQAPDVTSVVSAPSHPVNDLSIKLSSTAHSAFATFPDTLLSTHSVLTSQDISLYDYRSHVALTDDLTSSLSRIPTINSGSSILRQTDSFFTDPLGLSPHQSEALIPLVDAPSLAEQLDGIRPSVPSYSSFPNEPASSFRSGDLSQSTLSFDPPFTSPMTPLDFTSYTPDPQFPKQASQSPFQHISTNTTNDTKLQRHRSSSTFDKSYPLGLQPYTRQNKVEIPTHPISDFTRRTMSVDAYDFRPDEHTLASDSIALSGIESANTSLSFQSGLDLKDFLPPSIQSSSFSEHSNILDSSDNFAHFGDQTNPAFYGLSTFDRSQKNPFQTHFNVIPQTSRTNGRSSSFSEQQFQLPDEGDSFIVSPNVGDALKKRKNRLRSTSSSVAPVPIPPSISKDTSGQRIIGNSKLGSDNLSKLRQNKHSGSDANTISTIFSSSDGTQHSKESAEPTTPTSSHLLPNPFTNVFNKLPIQPSPPPPLIEDTSKSPRFLSFMDSPPVTTFFQPPPLPTFGHLPQIPPEIQRLPVPVLPQASPSKFTTHQSARSSPSNTKRELSATSQAFTPLSKQQSQHHFQSQPQPTFAPLLSTPSNQPTHLHITFTPSTKIPTSPKASQNPPQFTLTTSSTPHVKLPPLPPPPAQLTPARDPVLTSFTEAHKQHHNTNSINLEKDLPVLRGHFYAFATDSLGSRMLETSISSSKTEHRVVVFEELAPNLDTLIVDKYGNFIVQSFVNKPPDDRSIVDSPTRFTNTSPADFPERVGKVMLGKFKELAYNKYSSKVVQKVVENASQELILLLLEEMKDDPIESCNHPHANYILQKLIRRVPPEKFHFLVEAIASAKIMSLDDKTSPLMFLSTHEISCRVIQGLVEFASPSQRRQFVPQLVTNVLVLVDDPYGNYIIQRIIEMTDQQSVTAVFQAVLPTFVPLCQKKYASNVLERLVEKVSSDQRSEIVTKITSARMNSMSTVGHLIQHQYGNFVMRRLLLLCTASELNSIITTIISEIPAMKQSQGWKHAYNVLSTSFSSLSPALSVQLASEIAPPPGTAPQSNRNSQAHQSHSGRGRRHTGQTSNHRR</sequence>
<feature type="region of interest" description="Disordered" evidence="3">
    <location>
        <begin position="374"/>
        <end position="460"/>
    </location>
</feature>
<reference evidence="5 6" key="1">
    <citation type="journal article" date="2022" name="bioRxiv">
        <title>Genomics of Preaxostyla Flagellates Illuminates Evolutionary Transitions and the Path Towards Mitochondrial Loss.</title>
        <authorList>
            <person name="Novak L.V.F."/>
            <person name="Treitli S.C."/>
            <person name="Pyrih J."/>
            <person name="Halakuc P."/>
            <person name="Pipaliya S.V."/>
            <person name="Vacek V."/>
            <person name="Brzon O."/>
            <person name="Soukal P."/>
            <person name="Eme L."/>
            <person name="Dacks J.B."/>
            <person name="Karnkowska A."/>
            <person name="Elias M."/>
            <person name="Hampl V."/>
        </authorList>
    </citation>
    <scope>NUCLEOTIDE SEQUENCE [LARGE SCALE GENOMIC DNA]</scope>
    <source>
        <strain evidence="5">NAU3</strain>
        <tissue evidence="5">Gut</tissue>
    </source>
</reference>
<dbReference type="SMART" id="SM00025">
    <property type="entry name" value="Pumilio"/>
    <property type="match status" value="8"/>
</dbReference>
<feature type="repeat" description="Pumilio" evidence="2">
    <location>
        <begin position="708"/>
        <end position="748"/>
    </location>
</feature>
<dbReference type="PANTHER" id="PTHR12537">
    <property type="entry name" value="RNA BINDING PROTEIN PUMILIO-RELATED"/>
    <property type="match status" value="1"/>
</dbReference>
<dbReference type="EMBL" id="JARBJD010000108">
    <property type="protein sequence ID" value="KAK2952112.1"/>
    <property type="molecule type" value="Genomic_DNA"/>
</dbReference>
<feature type="repeat" description="Pumilio" evidence="2">
    <location>
        <begin position="880"/>
        <end position="915"/>
    </location>
</feature>
<organism evidence="5 6">
    <name type="scientific">Blattamonas nauphoetae</name>
    <dbReference type="NCBI Taxonomy" id="2049346"/>
    <lineage>
        <taxon>Eukaryota</taxon>
        <taxon>Metamonada</taxon>
        <taxon>Preaxostyla</taxon>
        <taxon>Oxymonadida</taxon>
        <taxon>Blattamonas</taxon>
    </lineage>
</organism>
<feature type="region of interest" description="Disordered" evidence="3">
    <location>
        <begin position="127"/>
        <end position="213"/>
    </location>
</feature>
<dbReference type="PROSITE" id="PS50302">
    <property type="entry name" value="PUM"/>
    <property type="match status" value="5"/>
</dbReference>
<feature type="compositionally biased region" description="Polar residues" evidence="3">
    <location>
        <begin position="586"/>
        <end position="626"/>
    </location>
</feature>
<keyword evidence="6" id="KW-1185">Reference proteome</keyword>
<keyword evidence="1" id="KW-0677">Repeat</keyword>
<feature type="compositionally biased region" description="Polar residues" evidence="3">
    <location>
        <begin position="1042"/>
        <end position="1054"/>
    </location>
</feature>
<feature type="region of interest" description="Disordered" evidence="3">
    <location>
        <begin position="530"/>
        <end position="633"/>
    </location>
</feature>
<feature type="compositionally biased region" description="Polar residues" evidence="3">
    <location>
        <begin position="532"/>
        <end position="566"/>
    </location>
</feature>
<dbReference type="InterPro" id="IPR033133">
    <property type="entry name" value="PUM-HD"/>
</dbReference>
<dbReference type="SUPFAM" id="SSF48371">
    <property type="entry name" value="ARM repeat"/>
    <property type="match status" value="1"/>
</dbReference>
<dbReference type="InterPro" id="IPR011989">
    <property type="entry name" value="ARM-like"/>
</dbReference>
<feature type="compositionally biased region" description="Polar residues" evidence="3">
    <location>
        <begin position="449"/>
        <end position="460"/>
    </location>
</feature>
<feature type="compositionally biased region" description="Polar residues" evidence="3">
    <location>
        <begin position="409"/>
        <end position="418"/>
    </location>
</feature>
<feature type="compositionally biased region" description="Low complexity" evidence="3">
    <location>
        <begin position="567"/>
        <end position="581"/>
    </location>
</feature>
<gene>
    <name evidence="5" type="ORF">BLNAU_12963</name>
</gene>